<dbReference type="PANTHER" id="PTHR43280:SF2">
    <property type="entry name" value="HTH-TYPE TRANSCRIPTIONAL REGULATOR EXSA"/>
    <property type="match status" value="1"/>
</dbReference>
<dbReference type="InterPro" id="IPR037923">
    <property type="entry name" value="HTH-like"/>
</dbReference>
<dbReference type="EMBL" id="FMKA01000037">
    <property type="protein sequence ID" value="SCP99300.1"/>
    <property type="molecule type" value="Genomic_DNA"/>
</dbReference>
<dbReference type="InterPro" id="IPR009057">
    <property type="entry name" value="Homeodomain-like_sf"/>
</dbReference>
<protein>
    <submittedName>
        <fullName evidence="5">AraC-type DNA-binding protein</fullName>
    </submittedName>
</protein>
<dbReference type="SMART" id="SM00342">
    <property type="entry name" value="HTH_ARAC"/>
    <property type="match status" value="1"/>
</dbReference>
<proteinExistence type="predicted"/>
<keyword evidence="2 5" id="KW-0238">DNA-binding</keyword>
<dbReference type="SUPFAM" id="SSF51215">
    <property type="entry name" value="Regulatory protein AraC"/>
    <property type="match status" value="1"/>
</dbReference>
<evidence type="ECO:0000256" key="3">
    <source>
        <dbReference type="ARBA" id="ARBA00023163"/>
    </source>
</evidence>
<keyword evidence="3" id="KW-0804">Transcription</keyword>
<accession>A0A1D3TY19</accession>
<evidence type="ECO:0000313" key="6">
    <source>
        <dbReference type="Proteomes" id="UP000199315"/>
    </source>
</evidence>
<dbReference type="STRING" id="1619234.SAMN05421730_103710"/>
<gene>
    <name evidence="5" type="ORF">SAMN05421730_103710</name>
</gene>
<dbReference type="PRINTS" id="PR00032">
    <property type="entry name" value="HTHARAC"/>
</dbReference>
<evidence type="ECO:0000259" key="4">
    <source>
        <dbReference type="PROSITE" id="PS01124"/>
    </source>
</evidence>
<reference evidence="5 6" key="1">
    <citation type="submission" date="2016-09" db="EMBL/GenBank/DDBJ databases">
        <authorList>
            <person name="Capua I."/>
            <person name="De Benedictis P."/>
            <person name="Joannis T."/>
            <person name="Lombin L.H."/>
            <person name="Cattoli G."/>
        </authorList>
    </citation>
    <scope>NUCLEOTIDE SEQUENCE [LARGE SCALE GENOMIC DNA]</scope>
    <source>
        <strain evidence="5 6">GluBS11</strain>
    </source>
</reference>
<dbReference type="PANTHER" id="PTHR43280">
    <property type="entry name" value="ARAC-FAMILY TRANSCRIPTIONAL REGULATOR"/>
    <property type="match status" value="1"/>
</dbReference>
<dbReference type="PROSITE" id="PS00041">
    <property type="entry name" value="HTH_ARAC_FAMILY_1"/>
    <property type="match status" value="1"/>
</dbReference>
<dbReference type="Gene3D" id="1.10.10.60">
    <property type="entry name" value="Homeodomain-like"/>
    <property type="match status" value="1"/>
</dbReference>
<sequence>MLCFSTAQRRTVTLCNINYSPEGIYHPDRIMQEYDFLYMLNGTWDIMEDDICHHVEKGQLLILEPGKHHYSLEKCTPGMRNMFIHCTRLPEDGTFTPSSLQLRKITDCSGNTQIEQLFLQIIETYWSDNEHADFRLGALLDMLLAELELSGNHSPYADPLIKEIIRQFYSHTNRFFSPEELAGIYHISVRALSSRFKKTTGFSIHQYQLTLKLDLAHEQLPLYPQRGLRDIAVSLGFYDEFHFSRLFKRKFGCSPSKIKKK</sequence>
<keyword evidence="6" id="KW-1185">Reference proteome</keyword>
<evidence type="ECO:0000313" key="5">
    <source>
        <dbReference type="EMBL" id="SCP99300.1"/>
    </source>
</evidence>
<dbReference type="RefSeq" id="WP_091236645.1">
    <property type="nucleotide sequence ID" value="NZ_FMKA01000037.1"/>
</dbReference>
<dbReference type="GO" id="GO:0043565">
    <property type="term" value="F:sequence-specific DNA binding"/>
    <property type="evidence" value="ECO:0007669"/>
    <property type="project" value="InterPro"/>
</dbReference>
<dbReference type="Proteomes" id="UP000199315">
    <property type="component" value="Unassembled WGS sequence"/>
</dbReference>
<dbReference type="GO" id="GO:0003700">
    <property type="term" value="F:DNA-binding transcription factor activity"/>
    <property type="evidence" value="ECO:0007669"/>
    <property type="project" value="InterPro"/>
</dbReference>
<evidence type="ECO:0000256" key="1">
    <source>
        <dbReference type="ARBA" id="ARBA00023015"/>
    </source>
</evidence>
<dbReference type="InterPro" id="IPR018060">
    <property type="entry name" value="HTH_AraC"/>
</dbReference>
<keyword evidence="1" id="KW-0805">Transcription regulation</keyword>
<dbReference type="AlphaFoldDB" id="A0A1D3TY19"/>
<organism evidence="5 6">
    <name type="scientific">Anaerobium acetethylicum</name>
    <dbReference type="NCBI Taxonomy" id="1619234"/>
    <lineage>
        <taxon>Bacteria</taxon>
        <taxon>Bacillati</taxon>
        <taxon>Bacillota</taxon>
        <taxon>Clostridia</taxon>
        <taxon>Lachnospirales</taxon>
        <taxon>Lachnospiraceae</taxon>
        <taxon>Anaerobium</taxon>
    </lineage>
</organism>
<name>A0A1D3TY19_9FIRM</name>
<dbReference type="SUPFAM" id="SSF46689">
    <property type="entry name" value="Homeodomain-like"/>
    <property type="match status" value="2"/>
</dbReference>
<dbReference type="PROSITE" id="PS01124">
    <property type="entry name" value="HTH_ARAC_FAMILY_2"/>
    <property type="match status" value="1"/>
</dbReference>
<dbReference type="Pfam" id="PF12833">
    <property type="entry name" value="HTH_18"/>
    <property type="match status" value="1"/>
</dbReference>
<dbReference type="InterPro" id="IPR018062">
    <property type="entry name" value="HTH_AraC-typ_CS"/>
</dbReference>
<evidence type="ECO:0000256" key="2">
    <source>
        <dbReference type="ARBA" id="ARBA00023125"/>
    </source>
</evidence>
<dbReference type="InterPro" id="IPR020449">
    <property type="entry name" value="Tscrpt_reg_AraC-type_HTH"/>
</dbReference>
<dbReference type="OrthoDB" id="9807321at2"/>
<feature type="domain" description="HTH araC/xylS-type" evidence="4">
    <location>
        <begin position="162"/>
        <end position="261"/>
    </location>
</feature>